<keyword evidence="3" id="KW-1185">Reference proteome</keyword>
<dbReference type="InterPro" id="IPR015946">
    <property type="entry name" value="KH_dom-like_a/b"/>
</dbReference>
<sequence>MKALYTAQATVEGGRDGTVRTRDGKLHLQLSTPKVLGGKGGEATNPEELFAAGYAACFQSALQLVAFKQKTPLPSNGSITASVDLGKLDSGIFNLAVELQIHLPGMDQQVAQELLEKAHQICPYSNATRGNIEVKLTLQTAETVGI</sequence>
<dbReference type="Gene3D" id="3.30.300.20">
    <property type="match status" value="1"/>
</dbReference>
<proteinExistence type="inferred from homology"/>
<dbReference type="Gene3D" id="2.20.25.10">
    <property type="match status" value="1"/>
</dbReference>
<reference evidence="3" key="1">
    <citation type="journal article" date="2019" name="Int. J. Syst. Evol. Microbiol.">
        <title>The Global Catalogue of Microorganisms (GCM) 10K type strain sequencing project: providing services to taxonomists for standard genome sequencing and annotation.</title>
        <authorList>
            <consortium name="The Broad Institute Genomics Platform"/>
            <consortium name="The Broad Institute Genome Sequencing Center for Infectious Disease"/>
            <person name="Wu L."/>
            <person name="Ma J."/>
        </authorList>
    </citation>
    <scope>NUCLEOTIDE SEQUENCE [LARGE SCALE GENOMIC DNA]</scope>
    <source>
        <strain evidence="3">JCM 14370</strain>
    </source>
</reference>
<dbReference type="InterPro" id="IPR036102">
    <property type="entry name" value="OsmC/Ohrsf"/>
</dbReference>
<name>A0ABQ2D0Q4_9DEIO</name>
<dbReference type="Proteomes" id="UP000632222">
    <property type="component" value="Unassembled WGS sequence"/>
</dbReference>
<dbReference type="EMBL" id="BMOD01000008">
    <property type="protein sequence ID" value="GGJ37994.1"/>
    <property type="molecule type" value="Genomic_DNA"/>
</dbReference>
<dbReference type="RefSeq" id="WP_373289864.1">
    <property type="nucleotide sequence ID" value="NZ_BMOD01000008.1"/>
</dbReference>
<comment type="similarity">
    <text evidence="1">Belongs to the OsmC/Ohr family.</text>
</comment>
<dbReference type="InterPro" id="IPR003718">
    <property type="entry name" value="OsmC/Ohr_fam"/>
</dbReference>
<dbReference type="PANTHER" id="PTHR33797:SF2">
    <property type="entry name" value="ORGANIC HYDROPEROXIDE RESISTANCE PROTEIN-LIKE"/>
    <property type="match status" value="1"/>
</dbReference>
<dbReference type="PANTHER" id="PTHR33797">
    <property type="entry name" value="ORGANIC HYDROPEROXIDE RESISTANCE PROTEIN-LIKE"/>
    <property type="match status" value="1"/>
</dbReference>
<organism evidence="2 3">
    <name type="scientific">Deinococcus roseus</name>
    <dbReference type="NCBI Taxonomy" id="392414"/>
    <lineage>
        <taxon>Bacteria</taxon>
        <taxon>Thermotogati</taxon>
        <taxon>Deinococcota</taxon>
        <taxon>Deinococci</taxon>
        <taxon>Deinococcales</taxon>
        <taxon>Deinococcaceae</taxon>
        <taxon>Deinococcus</taxon>
    </lineage>
</organism>
<dbReference type="Pfam" id="PF02566">
    <property type="entry name" value="OsmC"/>
    <property type="match status" value="1"/>
</dbReference>
<gene>
    <name evidence="2" type="primary">ohr</name>
    <name evidence="2" type="ORF">GCM10008938_25130</name>
</gene>
<dbReference type="InterPro" id="IPR019953">
    <property type="entry name" value="OHR"/>
</dbReference>
<dbReference type="SUPFAM" id="SSF82784">
    <property type="entry name" value="OsmC-like"/>
    <property type="match status" value="1"/>
</dbReference>
<comment type="caution">
    <text evidence="2">The sequence shown here is derived from an EMBL/GenBank/DDBJ whole genome shotgun (WGS) entry which is preliminary data.</text>
</comment>
<evidence type="ECO:0000313" key="2">
    <source>
        <dbReference type="EMBL" id="GGJ37994.1"/>
    </source>
</evidence>
<evidence type="ECO:0000256" key="1">
    <source>
        <dbReference type="ARBA" id="ARBA00007378"/>
    </source>
</evidence>
<dbReference type="NCBIfam" id="TIGR03561">
    <property type="entry name" value="organ_hyd_perox"/>
    <property type="match status" value="1"/>
</dbReference>
<protein>
    <submittedName>
        <fullName evidence="2">Organic hydroperoxide resistance protein</fullName>
    </submittedName>
</protein>
<accession>A0ABQ2D0Q4</accession>
<evidence type="ECO:0000313" key="3">
    <source>
        <dbReference type="Proteomes" id="UP000632222"/>
    </source>
</evidence>